<keyword evidence="3" id="KW-1185">Reference proteome</keyword>
<proteinExistence type="predicted"/>
<evidence type="ECO:0000313" key="3">
    <source>
        <dbReference type="Proteomes" id="UP001519460"/>
    </source>
</evidence>
<name>A0ABD0J0A4_9CAEN</name>
<feature type="region of interest" description="Disordered" evidence="1">
    <location>
        <begin position="1"/>
        <end position="31"/>
    </location>
</feature>
<organism evidence="2 3">
    <name type="scientific">Batillaria attramentaria</name>
    <dbReference type="NCBI Taxonomy" id="370345"/>
    <lineage>
        <taxon>Eukaryota</taxon>
        <taxon>Metazoa</taxon>
        <taxon>Spiralia</taxon>
        <taxon>Lophotrochozoa</taxon>
        <taxon>Mollusca</taxon>
        <taxon>Gastropoda</taxon>
        <taxon>Caenogastropoda</taxon>
        <taxon>Sorbeoconcha</taxon>
        <taxon>Cerithioidea</taxon>
        <taxon>Batillariidae</taxon>
        <taxon>Batillaria</taxon>
    </lineage>
</organism>
<evidence type="ECO:0000256" key="1">
    <source>
        <dbReference type="SAM" id="MobiDB-lite"/>
    </source>
</evidence>
<comment type="caution">
    <text evidence="2">The sequence shown here is derived from an EMBL/GenBank/DDBJ whole genome shotgun (WGS) entry which is preliminary data.</text>
</comment>
<feature type="compositionally biased region" description="Acidic residues" evidence="1">
    <location>
        <begin position="1"/>
        <end position="11"/>
    </location>
</feature>
<feature type="compositionally biased region" description="Basic and acidic residues" evidence="1">
    <location>
        <begin position="76"/>
        <end position="94"/>
    </location>
</feature>
<reference evidence="2 3" key="1">
    <citation type="journal article" date="2023" name="Sci. Data">
        <title>Genome assembly of the Korean intertidal mud-creeper Batillaria attramentaria.</title>
        <authorList>
            <person name="Patra A.K."/>
            <person name="Ho P.T."/>
            <person name="Jun S."/>
            <person name="Lee S.J."/>
            <person name="Kim Y."/>
            <person name="Won Y.J."/>
        </authorList>
    </citation>
    <scope>NUCLEOTIDE SEQUENCE [LARGE SCALE GENOMIC DNA]</scope>
    <source>
        <strain evidence="2">Wonlab-2016</strain>
    </source>
</reference>
<feature type="region of interest" description="Disordered" evidence="1">
    <location>
        <begin position="73"/>
        <end position="94"/>
    </location>
</feature>
<gene>
    <name evidence="2" type="ORF">BaRGS_00040391</name>
</gene>
<dbReference type="Proteomes" id="UP001519460">
    <property type="component" value="Unassembled WGS sequence"/>
</dbReference>
<dbReference type="EMBL" id="JACVVK020000802">
    <property type="protein sequence ID" value="KAK7444858.1"/>
    <property type="molecule type" value="Genomic_DNA"/>
</dbReference>
<protein>
    <submittedName>
        <fullName evidence="2">Uncharacterized protein</fullName>
    </submittedName>
</protein>
<sequence>MEADVGEEEEEGAYRMWRPMGEGGGGGGIQNVNMEADVVEEEEEGAYRMWRPMGEGGGGGGIQNVNMEAYGGGRRGNTECEHGGRWGEEGGDRM</sequence>
<dbReference type="AlphaFoldDB" id="A0ABD0J0A4"/>
<evidence type="ECO:0000313" key="2">
    <source>
        <dbReference type="EMBL" id="KAK7444858.1"/>
    </source>
</evidence>
<accession>A0ABD0J0A4</accession>